<dbReference type="CDD" id="cd01087">
    <property type="entry name" value="Prolidase"/>
    <property type="match status" value="1"/>
</dbReference>
<keyword evidence="2" id="KW-0479">Metal-binding</keyword>
<keyword evidence="4" id="KW-0464">Manganese</keyword>
<dbReference type="InterPro" id="IPR007865">
    <property type="entry name" value="Aminopep_P_N"/>
</dbReference>
<evidence type="ECO:0000313" key="6">
    <source>
        <dbReference type="EMBL" id="RCH83404.1"/>
    </source>
</evidence>
<evidence type="ECO:0000256" key="2">
    <source>
        <dbReference type="ARBA" id="ARBA00022723"/>
    </source>
</evidence>
<gene>
    <name evidence="6" type="ORF">CU098_006716</name>
</gene>
<dbReference type="OrthoDB" id="10261878at2759"/>
<dbReference type="SUPFAM" id="SSF53092">
    <property type="entry name" value="Creatinase/prolidase N-terminal domain"/>
    <property type="match status" value="1"/>
</dbReference>
<sequence length="449" mass="50997">MLYPISSKIPTRSNYEHLKRHLKPVKNSIIYHRGSERQTRDDTDVELDFRQESNFFYLSGVEDPGYHILILTDTDEIYLIPPTIPDKDQLWKGTPESHDLLIKKYDVNHILTEQDLPGFLRRLSPSLVYTLPTTDIEQLGLSLERESLEWALREARLIKNEWEIVTMRYAAQVSSHAHLSLMSHVAQHRDLEEAELEALFRYVCAKNGLKRQCYLPIIGSGYNAAVLHYTDNNKKVPSGRHDLVLVDAGGERQCYGSDITRTFPVSGKYSQEAKDIYSIVLETQKSVLASLKPGVFWTDMSNLAIRALCEGLLRIGILKGGDVDTLVELGVYRTFYFHGLGHSVGVDCHDVGGDDIGILSRKGTSLNMLTRPLEENMVITVEPGLYFNDVSINAWLKDYPDYLDLDKINQYRVIGGVRIEDTVLITKEGHENFTIVPKEINDIEAIMDA</sequence>
<evidence type="ECO:0000256" key="3">
    <source>
        <dbReference type="ARBA" id="ARBA00022801"/>
    </source>
</evidence>
<dbReference type="Pfam" id="PF05195">
    <property type="entry name" value="AMP_N"/>
    <property type="match status" value="1"/>
</dbReference>
<comment type="cofactor">
    <cofactor evidence="1">
        <name>Mn(2+)</name>
        <dbReference type="ChEBI" id="CHEBI:29035"/>
    </cofactor>
</comment>
<evidence type="ECO:0000259" key="5">
    <source>
        <dbReference type="SMART" id="SM01011"/>
    </source>
</evidence>
<dbReference type="AlphaFoldDB" id="A0A367J0E0"/>
<evidence type="ECO:0000256" key="1">
    <source>
        <dbReference type="ARBA" id="ARBA00001936"/>
    </source>
</evidence>
<keyword evidence="7" id="KW-1185">Reference proteome</keyword>
<dbReference type="Pfam" id="PF00557">
    <property type="entry name" value="Peptidase_M24"/>
    <property type="match status" value="1"/>
</dbReference>
<protein>
    <recommendedName>
        <fullName evidence="5">Aminopeptidase P N-terminal domain-containing protein</fullName>
    </recommendedName>
</protein>
<dbReference type="EMBL" id="PJQM01004756">
    <property type="protein sequence ID" value="RCH83404.1"/>
    <property type="molecule type" value="Genomic_DNA"/>
</dbReference>
<dbReference type="Proteomes" id="UP000253551">
    <property type="component" value="Unassembled WGS sequence"/>
</dbReference>
<feature type="domain" description="Aminopeptidase P N-terminal" evidence="5">
    <location>
        <begin position="9"/>
        <end position="140"/>
    </location>
</feature>
<dbReference type="InterPro" id="IPR052433">
    <property type="entry name" value="X-Pro_dipept-like"/>
</dbReference>
<evidence type="ECO:0000313" key="7">
    <source>
        <dbReference type="Proteomes" id="UP000253551"/>
    </source>
</evidence>
<accession>A0A367J0E0</accession>
<evidence type="ECO:0000256" key="4">
    <source>
        <dbReference type="ARBA" id="ARBA00023211"/>
    </source>
</evidence>
<dbReference type="SMART" id="SM01011">
    <property type="entry name" value="AMP_N"/>
    <property type="match status" value="1"/>
</dbReference>
<name>A0A367J0E0_RHIST</name>
<dbReference type="InterPro" id="IPR000994">
    <property type="entry name" value="Pept_M24"/>
</dbReference>
<dbReference type="InterPro" id="IPR029149">
    <property type="entry name" value="Creatin/AminoP/Spt16_N"/>
</dbReference>
<reference evidence="6 7" key="1">
    <citation type="journal article" date="2018" name="G3 (Bethesda)">
        <title>Phylogenetic and Phylogenomic Definition of Rhizopus Species.</title>
        <authorList>
            <person name="Gryganskyi A.P."/>
            <person name="Golan J."/>
            <person name="Dolatabadi S."/>
            <person name="Mondo S."/>
            <person name="Robb S."/>
            <person name="Idnurm A."/>
            <person name="Muszewska A."/>
            <person name="Steczkiewicz K."/>
            <person name="Masonjones S."/>
            <person name="Liao H.L."/>
            <person name="Gajdeczka M.T."/>
            <person name="Anike F."/>
            <person name="Vuek A."/>
            <person name="Anishchenko I.M."/>
            <person name="Voigt K."/>
            <person name="de Hoog G.S."/>
            <person name="Smith M.E."/>
            <person name="Heitman J."/>
            <person name="Vilgalys R."/>
            <person name="Stajich J.E."/>
        </authorList>
    </citation>
    <scope>NUCLEOTIDE SEQUENCE [LARGE SCALE GENOMIC DNA]</scope>
    <source>
        <strain evidence="6 7">LSU 92-RS-03</strain>
    </source>
</reference>
<dbReference type="GO" id="GO:0030145">
    <property type="term" value="F:manganese ion binding"/>
    <property type="evidence" value="ECO:0007669"/>
    <property type="project" value="InterPro"/>
</dbReference>
<dbReference type="Gene3D" id="3.40.350.10">
    <property type="entry name" value="Creatinase/prolidase N-terminal domain"/>
    <property type="match status" value="1"/>
</dbReference>
<comment type="caution">
    <text evidence="6">The sequence shown here is derived from an EMBL/GenBank/DDBJ whole genome shotgun (WGS) entry which is preliminary data.</text>
</comment>
<dbReference type="Gene3D" id="3.90.230.10">
    <property type="entry name" value="Creatinase/methionine aminopeptidase superfamily"/>
    <property type="match status" value="1"/>
</dbReference>
<dbReference type="PANTHER" id="PTHR43226:SF1">
    <property type="entry name" value="XAA-PRO DIPEPTIDASE"/>
    <property type="match status" value="1"/>
</dbReference>
<dbReference type="InterPro" id="IPR036005">
    <property type="entry name" value="Creatinase/aminopeptidase-like"/>
</dbReference>
<dbReference type="GO" id="GO:0006508">
    <property type="term" value="P:proteolysis"/>
    <property type="evidence" value="ECO:0007669"/>
    <property type="project" value="TreeGrafter"/>
</dbReference>
<dbReference type="STRING" id="4846.A0A367J0E0"/>
<dbReference type="PANTHER" id="PTHR43226">
    <property type="entry name" value="XAA-PRO AMINOPEPTIDASE 3"/>
    <property type="match status" value="1"/>
</dbReference>
<dbReference type="SUPFAM" id="SSF55920">
    <property type="entry name" value="Creatinase/aminopeptidase"/>
    <property type="match status" value="1"/>
</dbReference>
<keyword evidence="3" id="KW-0378">Hydrolase</keyword>
<organism evidence="6 7">
    <name type="scientific">Rhizopus stolonifer</name>
    <name type="common">Rhizopus nigricans</name>
    <dbReference type="NCBI Taxonomy" id="4846"/>
    <lineage>
        <taxon>Eukaryota</taxon>
        <taxon>Fungi</taxon>
        <taxon>Fungi incertae sedis</taxon>
        <taxon>Mucoromycota</taxon>
        <taxon>Mucoromycotina</taxon>
        <taxon>Mucoromycetes</taxon>
        <taxon>Mucorales</taxon>
        <taxon>Mucorineae</taxon>
        <taxon>Rhizopodaceae</taxon>
        <taxon>Rhizopus</taxon>
    </lineage>
</organism>
<proteinExistence type="predicted"/>
<dbReference type="GO" id="GO:0070006">
    <property type="term" value="F:metalloaminopeptidase activity"/>
    <property type="evidence" value="ECO:0007669"/>
    <property type="project" value="InterPro"/>
</dbReference>